<evidence type="ECO:0000313" key="4">
    <source>
        <dbReference type="EMBL" id="MEU2122484.1"/>
    </source>
</evidence>
<keyword evidence="5" id="KW-1185">Reference proteome</keyword>
<reference evidence="4 5" key="1">
    <citation type="submission" date="2024-06" db="EMBL/GenBank/DDBJ databases">
        <title>The Natural Products Discovery Center: Release of the First 8490 Sequenced Strains for Exploring Actinobacteria Biosynthetic Diversity.</title>
        <authorList>
            <person name="Kalkreuter E."/>
            <person name="Kautsar S.A."/>
            <person name="Yang D."/>
            <person name="Bader C.D."/>
            <person name="Teijaro C.N."/>
            <person name="Fluegel L."/>
            <person name="Davis C.M."/>
            <person name="Simpson J.R."/>
            <person name="Lauterbach L."/>
            <person name="Steele A.D."/>
            <person name="Gui C."/>
            <person name="Meng S."/>
            <person name="Li G."/>
            <person name="Viehrig K."/>
            <person name="Ye F."/>
            <person name="Su P."/>
            <person name="Kiefer A.F."/>
            <person name="Nichols A."/>
            <person name="Cepeda A.J."/>
            <person name="Yan W."/>
            <person name="Fan B."/>
            <person name="Jiang Y."/>
            <person name="Adhikari A."/>
            <person name="Zheng C.-J."/>
            <person name="Schuster L."/>
            <person name="Cowan T.M."/>
            <person name="Smanski M.J."/>
            <person name="Chevrette M.G."/>
            <person name="De Carvalho L.P.S."/>
            <person name="Shen B."/>
        </authorList>
    </citation>
    <scope>NUCLEOTIDE SEQUENCE [LARGE SCALE GENOMIC DNA]</scope>
    <source>
        <strain evidence="4 5">NPDC019434</strain>
    </source>
</reference>
<proteinExistence type="predicted"/>
<feature type="domain" description="DUF6924" evidence="3">
    <location>
        <begin position="257"/>
        <end position="385"/>
    </location>
</feature>
<dbReference type="Gene3D" id="1.10.10.10">
    <property type="entry name" value="Winged helix-like DNA-binding domain superfamily/Winged helix DNA-binding domain"/>
    <property type="match status" value="1"/>
</dbReference>
<evidence type="ECO:0000259" key="2">
    <source>
        <dbReference type="Pfam" id="PF13518"/>
    </source>
</evidence>
<dbReference type="InterPro" id="IPR055247">
    <property type="entry name" value="InsJ-like_HTH"/>
</dbReference>
<feature type="region of interest" description="Disordered" evidence="1">
    <location>
        <begin position="51"/>
        <end position="82"/>
    </location>
</feature>
<organism evidence="4 5">
    <name type="scientific">Nocardia niwae</name>
    <dbReference type="NCBI Taxonomy" id="626084"/>
    <lineage>
        <taxon>Bacteria</taxon>
        <taxon>Bacillati</taxon>
        <taxon>Actinomycetota</taxon>
        <taxon>Actinomycetes</taxon>
        <taxon>Mycobacteriales</taxon>
        <taxon>Nocardiaceae</taxon>
        <taxon>Nocardia</taxon>
    </lineage>
</organism>
<feature type="domain" description="Insertion element IS150 protein InsJ-like helix-turn-helix" evidence="2">
    <location>
        <begin position="7"/>
        <end position="58"/>
    </location>
</feature>
<dbReference type="InterPro" id="IPR010921">
    <property type="entry name" value="Trp_repressor/repl_initiator"/>
</dbReference>
<sequence>MDREVRRRLAVLRHVEEVTGNVAMTCRYFGISRPMYYTWLRRYETEGVDGLRERSRRPWSSPTANSNRNHAPQRFSGGGTNYSPLQKLNRQACKHEGFSMQRSNWPLLDGRTRPLEMKEWGDLAVMDPDAGKPPRGRGFLAAEKDWLHIDAGSTLENPIVTLYAGDDPGADSGWDEVEEITVISTTGFLALCDSGYEPVRKKNLATAGVGPYLIRVHASDRSSDDKKPRFLIQVIPGERTGAEPEPPSSTIEEAAGPLLVRTSFEQPDEWARLLQALEGGSEHYQSITVIDNRAYAGFTADQIQARIGHDDEGRPASTLVLIADEWALASAEFPLLAVNNVPDDDDNPFRITLAAAGSFVVNLELANTGFGEWGCGVDINGVYREEHY</sequence>
<gene>
    <name evidence="4" type="ORF">ABZ507_11760</name>
</gene>
<dbReference type="InterPro" id="IPR036388">
    <property type="entry name" value="WH-like_DNA-bd_sf"/>
</dbReference>
<comment type="caution">
    <text evidence="4">The sequence shown here is derived from an EMBL/GenBank/DDBJ whole genome shotgun (WGS) entry which is preliminary data.</text>
</comment>
<accession>A0ABV2X9B3</accession>
<evidence type="ECO:0000256" key="1">
    <source>
        <dbReference type="SAM" id="MobiDB-lite"/>
    </source>
</evidence>
<feature type="compositionally biased region" description="Polar residues" evidence="1">
    <location>
        <begin position="58"/>
        <end position="70"/>
    </location>
</feature>
<name>A0ABV2X9B3_9NOCA</name>
<dbReference type="EMBL" id="JBEYBR010000023">
    <property type="protein sequence ID" value="MEU2122484.1"/>
    <property type="molecule type" value="Genomic_DNA"/>
</dbReference>
<dbReference type="Pfam" id="PF13518">
    <property type="entry name" value="HTH_28"/>
    <property type="match status" value="1"/>
</dbReference>
<dbReference type="Pfam" id="PF21962">
    <property type="entry name" value="DUF6924"/>
    <property type="match status" value="1"/>
</dbReference>
<evidence type="ECO:0000259" key="3">
    <source>
        <dbReference type="Pfam" id="PF21962"/>
    </source>
</evidence>
<dbReference type="RefSeq" id="WP_357991185.1">
    <property type="nucleotide sequence ID" value="NZ_JBEYBR010000023.1"/>
</dbReference>
<dbReference type="InterPro" id="IPR053832">
    <property type="entry name" value="DUF6924"/>
</dbReference>
<evidence type="ECO:0000313" key="5">
    <source>
        <dbReference type="Proteomes" id="UP001550535"/>
    </source>
</evidence>
<protein>
    <submittedName>
        <fullName evidence="4">Helix-turn-helix domain-containing protein</fullName>
    </submittedName>
</protein>
<dbReference type="SUPFAM" id="SSF48295">
    <property type="entry name" value="TrpR-like"/>
    <property type="match status" value="1"/>
</dbReference>
<dbReference type="Proteomes" id="UP001550535">
    <property type="component" value="Unassembled WGS sequence"/>
</dbReference>